<dbReference type="Proteomes" id="UP000288859">
    <property type="component" value="Unassembled WGS sequence"/>
</dbReference>
<feature type="transmembrane region" description="Helical" evidence="6">
    <location>
        <begin position="354"/>
        <end position="375"/>
    </location>
</feature>
<dbReference type="GO" id="GO:0022857">
    <property type="term" value="F:transmembrane transporter activity"/>
    <property type="evidence" value="ECO:0007669"/>
    <property type="project" value="UniProtKB-UniRule"/>
</dbReference>
<accession>A0A438MTA5</accession>
<reference evidence="8 9" key="1">
    <citation type="submission" date="2017-03" db="EMBL/GenBank/DDBJ databases">
        <title>Genomes of endolithic fungi from Antarctica.</title>
        <authorList>
            <person name="Coleine C."/>
            <person name="Masonjones S."/>
            <person name="Stajich J.E."/>
        </authorList>
    </citation>
    <scope>NUCLEOTIDE SEQUENCE [LARGE SCALE GENOMIC DNA]</scope>
    <source>
        <strain evidence="8 9">CCFEE 6314</strain>
    </source>
</reference>
<feature type="transmembrane region" description="Helical" evidence="6">
    <location>
        <begin position="542"/>
        <end position="561"/>
    </location>
</feature>
<feature type="transmembrane region" description="Helical" evidence="6">
    <location>
        <begin position="391"/>
        <end position="411"/>
    </location>
</feature>
<dbReference type="PANTHER" id="PTHR12385:SF88">
    <property type="entry name" value="CHOLINE TRANSPORTER-LIKE PROTEIN CTL1"/>
    <property type="match status" value="1"/>
</dbReference>
<evidence type="ECO:0000256" key="7">
    <source>
        <dbReference type="SAM" id="MobiDB-lite"/>
    </source>
</evidence>
<comment type="subcellular location">
    <subcellularLocation>
        <location evidence="6">Cell membrane</location>
        <topology evidence="6">Multi-pass membrane protein</topology>
    </subcellularLocation>
    <subcellularLocation>
        <location evidence="1">Membrane</location>
        <topology evidence="1">Multi-pass membrane protein</topology>
    </subcellularLocation>
</comment>
<dbReference type="AlphaFoldDB" id="A0A438MTA5"/>
<keyword evidence="4 6" id="KW-1133">Transmembrane helix</keyword>
<comment type="similarity">
    <text evidence="2 6">Belongs to the CTL (choline transporter-like) family.</text>
</comment>
<dbReference type="VEuPathDB" id="FungiDB:PV10_03902"/>
<dbReference type="GO" id="GO:0005886">
    <property type="term" value="C:plasma membrane"/>
    <property type="evidence" value="ECO:0007669"/>
    <property type="project" value="UniProtKB-SubCell"/>
</dbReference>
<organism evidence="8 9">
    <name type="scientific">Exophiala mesophila</name>
    <name type="common">Black yeast-like fungus</name>
    <dbReference type="NCBI Taxonomy" id="212818"/>
    <lineage>
        <taxon>Eukaryota</taxon>
        <taxon>Fungi</taxon>
        <taxon>Dikarya</taxon>
        <taxon>Ascomycota</taxon>
        <taxon>Pezizomycotina</taxon>
        <taxon>Eurotiomycetes</taxon>
        <taxon>Chaetothyriomycetidae</taxon>
        <taxon>Chaetothyriales</taxon>
        <taxon>Herpotrichiellaceae</taxon>
        <taxon>Exophiala</taxon>
    </lineage>
</organism>
<dbReference type="Pfam" id="PF04515">
    <property type="entry name" value="Choline_transpo"/>
    <property type="match status" value="1"/>
</dbReference>
<feature type="region of interest" description="Disordered" evidence="7">
    <location>
        <begin position="15"/>
        <end position="274"/>
    </location>
</feature>
<feature type="compositionally biased region" description="Polar residues" evidence="7">
    <location>
        <begin position="35"/>
        <end position="64"/>
    </location>
</feature>
<feature type="transmembrane region" description="Helical" evidence="6">
    <location>
        <begin position="516"/>
        <end position="536"/>
    </location>
</feature>
<evidence type="ECO:0000256" key="1">
    <source>
        <dbReference type="ARBA" id="ARBA00004141"/>
    </source>
</evidence>
<feature type="transmembrane region" description="Helical" evidence="6">
    <location>
        <begin position="431"/>
        <end position="456"/>
    </location>
</feature>
<evidence type="ECO:0000256" key="3">
    <source>
        <dbReference type="ARBA" id="ARBA00022692"/>
    </source>
</evidence>
<feature type="compositionally biased region" description="Acidic residues" evidence="7">
    <location>
        <begin position="87"/>
        <end position="96"/>
    </location>
</feature>
<evidence type="ECO:0000256" key="6">
    <source>
        <dbReference type="RuleBase" id="RU368066"/>
    </source>
</evidence>
<protein>
    <recommendedName>
        <fullName evidence="6">Protein PNS1</fullName>
    </recommendedName>
</protein>
<feature type="compositionally biased region" description="Low complexity" evidence="7">
    <location>
        <begin position="129"/>
        <end position="140"/>
    </location>
</feature>
<feature type="transmembrane region" description="Helical" evidence="6">
    <location>
        <begin position="326"/>
        <end position="347"/>
    </location>
</feature>
<evidence type="ECO:0000256" key="2">
    <source>
        <dbReference type="ARBA" id="ARBA00007168"/>
    </source>
</evidence>
<feature type="transmembrane region" description="Helical" evidence="6">
    <location>
        <begin position="690"/>
        <end position="709"/>
    </location>
</feature>
<evidence type="ECO:0000256" key="5">
    <source>
        <dbReference type="ARBA" id="ARBA00023136"/>
    </source>
</evidence>
<gene>
    <name evidence="8" type="ORF">B0A52_09683</name>
</gene>
<proteinExistence type="inferred from homology"/>
<evidence type="ECO:0000256" key="4">
    <source>
        <dbReference type="ARBA" id="ARBA00022989"/>
    </source>
</evidence>
<feature type="compositionally biased region" description="Basic and acidic residues" evidence="7">
    <location>
        <begin position="22"/>
        <end position="32"/>
    </location>
</feature>
<comment type="caution">
    <text evidence="8">The sequence shown here is derived from an EMBL/GenBank/DDBJ whole genome shotgun (WGS) entry which is preliminary data.</text>
</comment>
<evidence type="ECO:0000313" key="8">
    <source>
        <dbReference type="EMBL" id="RVX66453.1"/>
    </source>
</evidence>
<feature type="transmembrane region" description="Helical" evidence="6">
    <location>
        <begin position="568"/>
        <end position="588"/>
    </location>
</feature>
<feature type="compositionally biased region" description="Acidic residues" evidence="7">
    <location>
        <begin position="207"/>
        <end position="216"/>
    </location>
</feature>
<dbReference type="PANTHER" id="PTHR12385">
    <property type="entry name" value="CHOLINE TRANSPORTER-LIKE (SLC FAMILY 44)"/>
    <property type="match status" value="1"/>
</dbReference>
<name>A0A438MTA5_EXOME</name>
<keyword evidence="3 6" id="KW-0812">Transmembrane</keyword>
<feature type="transmembrane region" description="Helical" evidence="6">
    <location>
        <begin position="280"/>
        <end position="302"/>
    </location>
</feature>
<sequence length="762" mass="83592">MFSEYASRFLAQSQSRISFAPTDERRSADARVRRQNQSARPPPASKSSNPRVPNPYQPTSSQLSAFPFASRLNPQQAPLFYSATDEFREENDEEEHEREIADYYALQRSRRQLGASDLKESSDAGDGSGSSVIGDSSHSGNAPQHRYGHTGGIKSSWHGGGNPPRRTSPHLADLAESTESQPDPSSPTSSRGLMVDVGLGDTLRSDYDDDPPEDLIENPPSVQRLKSGKADFRSPDALGDSDEDFSMQRPLYESGSFQDENHPSPASVPQSQDQQPRHDFFFGQIYLLALAAMFTTWFLVFLHTEPPSKGTPPLGDTIYTTLHKSFYLLATYTLVATFVSLFWLAALRSYVRNLVYGIVVAVPVILYSFSLYPFISSFKGAWHGSSIQDTIMRWSALVPAAMATLWILAVFRGRLVMQKAISILEFATRVLAANPALVLVGFAVLGFIVAFTWVWLSMFTRVFLGGHPSTRSAITKFVIDTSTWWVGVYFIIVYLWTIAIAFGFQRTITSATVSQWYFHRLAIPAPTSQAIVKAAVHHSATTLFGTISMFMALGLMVRLPLLVLPRRLTMLIGVAMYSFIPSPVSILINPLTLTYAAIHSQPLRISARGLTQMHYLAPGDASTSLHPNTFRYSRGHARDGWSGDASPLLPYRLAKLVLHATRFIMSLALGFGGWVSTARTLKLEGSGVRGSLYAYIVGLIAGAIGWGILGAMEGVLACIVDALVVCWGSEVGSSGQGEVRYCREAGHLFGDDETTRGPVSLA</sequence>
<feature type="transmembrane region" description="Helical" evidence="6">
    <location>
        <begin position="656"/>
        <end position="678"/>
    </location>
</feature>
<dbReference type="OrthoDB" id="420519at2759"/>
<feature type="compositionally biased region" description="Polar residues" evidence="7">
    <location>
        <begin position="177"/>
        <end position="191"/>
    </location>
</feature>
<keyword evidence="5 6" id="KW-0472">Membrane</keyword>
<comment type="function">
    <text evidence="6">Probably involved in transport through the plasma membrane.</text>
</comment>
<evidence type="ECO:0000313" key="9">
    <source>
        <dbReference type="Proteomes" id="UP000288859"/>
    </source>
</evidence>
<dbReference type="InterPro" id="IPR007603">
    <property type="entry name" value="Choline_transptr-like"/>
</dbReference>
<feature type="transmembrane region" description="Helical" evidence="6">
    <location>
        <begin position="484"/>
        <end position="504"/>
    </location>
</feature>
<dbReference type="EMBL" id="NAJM01000061">
    <property type="protein sequence ID" value="RVX66453.1"/>
    <property type="molecule type" value="Genomic_DNA"/>
</dbReference>